<evidence type="ECO:0000259" key="7">
    <source>
        <dbReference type="Pfam" id="PF02687"/>
    </source>
</evidence>
<feature type="transmembrane region" description="Helical" evidence="6">
    <location>
        <begin position="291"/>
        <end position="314"/>
    </location>
</feature>
<keyword evidence="5 6" id="KW-0472">Membrane</keyword>
<feature type="transmembrane region" description="Helical" evidence="6">
    <location>
        <begin position="417"/>
        <end position="437"/>
    </location>
</feature>
<protein>
    <submittedName>
        <fullName evidence="8">ABC transport system permease protein</fullName>
    </submittedName>
</protein>
<proteinExistence type="predicted"/>
<keyword evidence="2" id="KW-1003">Cell membrane</keyword>
<feature type="transmembrane region" description="Helical" evidence="6">
    <location>
        <begin position="387"/>
        <end position="405"/>
    </location>
</feature>
<dbReference type="Proteomes" id="UP000182762">
    <property type="component" value="Unassembled WGS sequence"/>
</dbReference>
<gene>
    <name evidence="8" type="ORF">SAMN02745910_02062</name>
</gene>
<feature type="transmembrane region" description="Helical" evidence="6">
    <location>
        <begin position="754"/>
        <end position="779"/>
    </location>
</feature>
<keyword evidence="9" id="KW-1185">Reference proteome</keyword>
<keyword evidence="3 6" id="KW-0812">Transmembrane</keyword>
<feature type="transmembrane region" description="Helical" evidence="6">
    <location>
        <begin position="700"/>
        <end position="723"/>
    </location>
</feature>
<keyword evidence="4 6" id="KW-1133">Transmembrane helix</keyword>
<dbReference type="RefSeq" id="WP_061804248.1">
    <property type="nucleotide sequence ID" value="NZ_FOXX01000004.1"/>
</dbReference>
<evidence type="ECO:0000256" key="3">
    <source>
        <dbReference type="ARBA" id="ARBA00022692"/>
    </source>
</evidence>
<dbReference type="InterPro" id="IPR038766">
    <property type="entry name" value="Membrane_comp_ABC_pdt"/>
</dbReference>
<evidence type="ECO:0000256" key="4">
    <source>
        <dbReference type="ARBA" id="ARBA00022989"/>
    </source>
</evidence>
<feature type="transmembrane region" description="Helical" evidence="6">
    <location>
        <begin position="21"/>
        <end position="41"/>
    </location>
</feature>
<dbReference type="EMBL" id="FOXX01000004">
    <property type="protein sequence ID" value="SFQ55642.1"/>
    <property type="molecule type" value="Genomic_DNA"/>
</dbReference>
<sequence length="828" mass="93102">MKTVQGLALRLFRANRFIISSSIFSIALAVMLILSMILFSFNAQDSLKEELRKTYGDMDLSVGFNIDQDKEISNPLINQIINNRDVEELSKVSITHVNVDQINEPIYTVGIENDHLPKSRYHFKKSLDDHSLIMNKGLATALHVQVGDKVHLQGRSFTLVETIHDVSAAGVAPDMLIMNQRVAKGYVKENDGSNAEATYMLISAKQDANLLSLSSQIKGYDKDLRIDIAEQDPTVQRNLQSLHTFVIILSLLVLIITALLIISNFELLLYKMKHQFAIMRSLGATTKQTRKVVFIQSTIINGLGVCLGFSLTFLSQTFIYRWMEKLFHFSSSSMYFNPTIAIIVSICSFIIIQLFLLIPAYRSTKILPLKTMEENEKLEFGHKKGRVVLFKLLIGISAFLIIASQDLPTRGQYGPGLLLGAAISILLSFFLILPVWLPRWLTWLLPYGQKIVGQEYYVAIKNLIPQVRKNSLIISTISALMIIAVFGSSLLKSVEDNEQTYLKNEFPTPIVVDTRLNGNTKLDSQELMEAAEQLPSVQHASSISTLGIVEIPIKDGWASFDYALVDFKRLHDQKLMPHVKGTNLDTTIVISKDFEKKNHLKAGQTIQLGLYSNEKQEVEPKGMYKVGAISDYMLETADVYFDLSNKDFTDVQFYRLFVSADQVDHAVKELEGLKNQFPELKISSYDQSVKESSEMIYQRYGIFIAVIAILVLSTIIGVFNSLANNIYSKRKEYAILRTMGVKPKGIRKIVLTQVTTYMIIGLCMGIIMGITLTYILALVDLKGVTAIDYDLILSIIGIMLLFSTLLFSYIGNKMASKSISLEIMNDNK</sequence>
<feature type="transmembrane region" description="Helical" evidence="6">
    <location>
        <begin position="791"/>
        <end position="810"/>
    </location>
</feature>
<evidence type="ECO:0000313" key="8">
    <source>
        <dbReference type="EMBL" id="SFQ55642.1"/>
    </source>
</evidence>
<organism evidence="8 9">
    <name type="scientific">Priestia endophytica DSM 13796</name>
    <dbReference type="NCBI Taxonomy" id="1121089"/>
    <lineage>
        <taxon>Bacteria</taxon>
        <taxon>Bacillati</taxon>
        <taxon>Bacillota</taxon>
        <taxon>Bacilli</taxon>
        <taxon>Bacillales</taxon>
        <taxon>Bacillaceae</taxon>
        <taxon>Priestia</taxon>
    </lineage>
</organism>
<dbReference type="PANTHER" id="PTHR30287:SF2">
    <property type="entry name" value="BLL1001 PROTEIN"/>
    <property type="match status" value="1"/>
</dbReference>
<feature type="transmembrane region" description="Helical" evidence="6">
    <location>
        <begin position="245"/>
        <end position="270"/>
    </location>
</feature>
<evidence type="ECO:0000256" key="5">
    <source>
        <dbReference type="ARBA" id="ARBA00023136"/>
    </source>
</evidence>
<comment type="subcellular location">
    <subcellularLocation>
        <location evidence="1">Cell membrane</location>
        <topology evidence="1">Multi-pass membrane protein</topology>
    </subcellularLocation>
</comment>
<evidence type="ECO:0000256" key="2">
    <source>
        <dbReference type="ARBA" id="ARBA00022475"/>
    </source>
</evidence>
<comment type="caution">
    <text evidence="8">The sequence shown here is derived from an EMBL/GenBank/DDBJ whole genome shotgun (WGS) entry which is preliminary data.</text>
</comment>
<dbReference type="PANTHER" id="PTHR30287">
    <property type="entry name" value="MEMBRANE COMPONENT OF PREDICTED ABC SUPERFAMILY METABOLITE UPTAKE TRANSPORTER"/>
    <property type="match status" value="1"/>
</dbReference>
<dbReference type="InterPro" id="IPR003838">
    <property type="entry name" value="ABC3_permease_C"/>
</dbReference>
<evidence type="ECO:0000313" key="9">
    <source>
        <dbReference type="Proteomes" id="UP000182762"/>
    </source>
</evidence>
<accession>A0A1I5ZGQ4</accession>
<feature type="transmembrane region" description="Helical" evidence="6">
    <location>
        <begin position="334"/>
        <end position="358"/>
    </location>
</feature>
<name>A0A1I5ZGQ4_9BACI</name>
<feature type="transmembrane region" description="Helical" evidence="6">
    <location>
        <begin position="471"/>
        <end position="491"/>
    </location>
</feature>
<feature type="domain" description="ABC3 transporter permease C-terminal" evidence="7">
    <location>
        <begin position="705"/>
        <end position="810"/>
    </location>
</feature>
<dbReference type="Pfam" id="PF02687">
    <property type="entry name" value="FtsX"/>
    <property type="match status" value="2"/>
</dbReference>
<reference evidence="8 9" key="1">
    <citation type="submission" date="2016-10" db="EMBL/GenBank/DDBJ databases">
        <authorList>
            <person name="Varghese N."/>
            <person name="Submissions S."/>
        </authorList>
    </citation>
    <scope>NUCLEOTIDE SEQUENCE [LARGE SCALE GENOMIC DNA]</scope>
    <source>
        <strain evidence="8 9">DSM 13796</strain>
    </source>
</reference>
<evidence type="ECO:0000256" key="6">
    <source>
        <dbReference type="SAM" id="Phobius"/>
    </source>
</evidence>
<dbReference type="GeneID" id="93710735"/>
<feature type="domain" description="ABC3 transporter permease C-terminal" evidence="7">
    <location>
        <begin position="247"/>
        <end position="366"/>
    </location>
</feature>
<evidence type="ECO:0000256" key="1">
    <source>
        <dbReference type="ARBA" id="ARBA00004651"/>
    </source>
</evidence>